<dbReference type="Proteomes" id="UP001530293">
    <property type="component" value="Unassembled WGS sequence"/>
</dbReference>
<feature type="region of interest" description="Disordered" evidence="1">
    <location>
        <begin position="279"/>
        <end position="298"/>
    </location>
</feature>
<keyword evidence="3" id="KW-1185">Reference proteome</keyword>
<gene>
    <name evidence="2" type="ORF">ACHAWU_009068</name>
</gene>
<protein>
    <submittedName>
        <fullName evidence="2">Uncharacterized protein</fullName>
    </submittedName>
</protein>
<sequence>MDGPRKSTNDNDGDGDHEINVDDGGGSGGHPCHRTGTESIFHIAYNICQAAERDDTSSINSLLQDYYPIHDFIEMFHKLIGYTHTQQQSDNCIVGCNDNIPLSVKALMLRAFLQFSDNTIPWDVATSAIKSLQYSIISNQTSEHHRHHGKNSSLSHAEELAMVSEIRSYITNLRTVQYSQNNTGDDDLNSPIFVIHRLIDLANVILEPLRWDGRTDSNDGGGGGNVNEPSSECETNNKIIGKKRRHDSYLLPLELMPTILASIDVLHDVRVIHSLEDDGKQSTITGDPSSSENTNIDEGDKMSHILSSDDVLSSMFASYVVGNDTSNGIKRFVRTVRADALLPLLSLAIDDIGFGRMSMVLPRDDRATYWDCLKFALNDAIHANLICYSNVDASSDKASNASRQRIVEEASHDKGVHIIPISDYPALMRCVFRMIDISMSSSHSTLGLSWESLFLRLYHAAAVATTRTPLGSADRQKKPRDADRSTLLSTIESHVLLPSYTGASVSTITSILEACSQDCCIRCTRDASSGHKLSSFCSSAVPAWAIAGVVLVIMRARSSIISHSAASTSFGPRVVFRMASNLLLKSTRETKIKLGSGGGGDDVGFALKVLLRLSTVKEYACLDCHGDNYGEDAEKHAYDVLNYTYYGGHDIFFHRYKRPDNSNNSYQYDLGLHTLSSISNLVRSSLNRGVHTTMRNQSSQESFLVDTAKTWIDAANMLLDKSLHSPTHGTATSSIQDGTALAVVIIVVVFFEVPASQDAIVRSIYDRLANMTLHTSNGVGRKGDRSVFLLISILAWSLVSTDLKYSCNDALHTRGGKQLDRATTILDPFCNLLSKAALSRDQNLHEGNNDAPRLSYWALRMLARALLPVSSGREVVLAIAQKNMRGLSTASAYLRHTSNNIQFFESLPCNPTSSNDALYFALDCLCALTERCHPSNDSSADDCGRAALGMLSDLIILQQMSPSSKSYETSRVPIDCVLWTIGELTKCSHLQKLSERISQRLLRVCYVGLLKFIFVQESEAEAHSATFVTEIIFPNSSSMPKAGQYISGLLQLAVCLYDQSAQFDAVPNSSVLLYRPILRALRSAHHFSEPVSGNATNRNEIDQHLREGHNALLKGFNASDVSRGCDVDSVTLAILFQAAAQMVRGIRPSPPGRADNDLIKRLNEYLISAERFHFLREDKVHQRGSPLPSWINDPLSSIDDNNRRRQSNGQIDEAQLDSVEFKGFLMSLCDILAEILLQNRAQCNPSSVNIDHDLSELHGVNTVLGCKRRVSSTKGLLLNNLQMTSVCGLLELSAQIVRPLLCTSENRCGALTELEKLVLNVLDVSKIDPISTQGQTSHHQILSSFSSLYGSLCDEESSRLMISFVKESYVEMGKWADTAETSFSLLSITSSEDLDYHVRALRETIITSLTRVLSLSASDPDVSSIDERKANIDVAFQLLLKLCQDLDASFQGYSGGIQKKLFLVFLDAIDKCIDVIMAHFESMPASTQCEMKKSFESVLQASAIIWEIFCDNALKQAAVIKATLRLCTDKIPNMLLRVERTVEECILNEPPSELACELLDRCCAQLLNKPVLPVGGVAPENTICSDEMDTVTVRNEDGGNSNERIDSPETKRARIPNIATSAMLAWVYNCAFVSMTNLWNDSYQIIAGGTKLRHMEKSTSLARRRIAFFSRMLTSICRLFEEQFGFAEVTTADTDVDSAKSPKLVVELLSIHGKSNMCNCAEKISITMVHALRQIIKYFRVSTYPTFDGREPLKEGRLHESLICVLGWLRSVKAQETKYNMLTGFLQWQANEKSSFSVSSLGNSDGYPILSRLPKVLLRLEGLDAELRKLDILLSTRNDICSISKRQALDQVMTALMGKGPLADEPANFLEVLRQCIKIVDNSKNTSQLNDYDNIQSDEEDSDADIEGDEFVSGGKRRNHQQYGKVRKSRRVSLRSRNDTIDNWLTMDDDEFGTAPGEKYNADDAFVDLEDFIVEG</sequence>
<feature type="region of interest" description="Disordered" evidence="1">
    <location>
        <begin position="1183"/>
        <end position="1207"/>
    </location>
</feature>
<feature type="compositionally biased region" description="Basic residues" evidence="1">
    <location>
        <begin position="1915"/>
        <end position="1924"/>
    </location>
</feature>
<evidence type="ECO:0000313" key="3">
    <source>
        <dbReference type="Proteomes" id="UP001530293"/>
    </source>
</evidence>
<feature type="compositionally biased region" description="Polar residues" evidence="1">
    <location>
        <begin position="281"/>
        <end position="296"/>
    </location>
</feature>
<feature type="compositionally biased region" description="Acidic residues" evidence="1">
    <location>
        <begin position="1896"/>
        <end position="1910"/>
    </location>
</feature>
<reference evidence="2 3" key="1">
    <citation type="submission" date="2024-10" db="EMBL/GenBank/DDBJ databases">
        <title>Updated reference genomes for cyclostephanoid diatoms.</title>
        <authorList>
            <person name="Roberts W.R."/>
            <person name="Alverson A.J."/>
        </authorList>
    </citation>
    <scope>NUCLEOTIDE SEQUENCE [LARGE SCALE GENOMIC DNA]</scope>
    <source>
        <strain evidence="2 3">AJA232-27</strain>
    </source>
</reference>
<comment type="caution">
    <text evidence="2">The sequence shown here is derived from an EMBL/GenBank/DDBJ whole genome shotgun (WGS) entry which is preliminary data.</text>
</comment>
<feature type="region of interest" description="Disordered" evidence="1">
    <location>
        <begin position="1"/>
        <end position="32"/>
    </location>
</feature>
<feature type="compositionally biased region" description="Basic and acidic residues" evidence="1">
    <location>
        <begin position="1"/>
        <end position="20"/>
    </location>
</feature>
<feature type="region of interest" description="Disordered" evidence="1">
    <location>
        <begin position="214"/>
        <end position="239"/>
    </location>
</feature>
<dbReference type="EMBL" id="JALLBG020000118">
    <property type="protein sequence ID" value="KAL3763644.1"/>
    <property type="molecule type" value="Genomic_DNA"/>
</dbReference>
<feature type="compositionally biased region" description="Polar residues" evidence="1">
    <location>
        <begin position="227"/>
        <end position="238"/>
    </location>
</feature>
<accession>A0ABD3MI76</accession>
<evidence type="ECO:0000256" key="1">
    <source>
        <dbReference type="SAM" id="MobiDB-lite"/>
    </source>
</evidence>
<organism evidence="2 3">
    <name type="scientific">Discostella pseudostelligera</name>
    <dbReference type="NCBI Taxonomy" id="259834"/>
    <lineage>
        <taxon>Eukaryota</taxon>
        <taxon>Sar</taxon>
        <taxon>Stramenopiles</taxon>
        <taxon>Ochrophyta</taxon>
        <taxon>Bacillariophyta</taxon>
        <taxon>Coscinodiscophyceae</taxon>
        <taxon>Thalassiosirophycidae</taxon>
        <taxon>Stephanodiscales</taxon>
        <taxon>Stephanodiscaceae</taxon>
        <taxon>Discostella</taxon>
    </lineage>
</organism>
<name>A0ABD3MI76_9STRA</name>
<proteinExistence type="predicted"/>
<feature type="region of interest" description="Disordered" evidence="1">
    <location>
        <begin position="1888"/>
        <end position="1924"/>
    </location>
</feature>
<evidence type="ECO:0000313" key="2">
    <source>
        <dbReference type="EMBL" id="KAL3763644.1"/>
    </source>
</evidence>